<comment type="caution">
    <text evidence="2">The sequence shown here is derived from an EMBL/GenBank/DDBJ whole genome shotgun (WGS) entry which is preliminary data.</text>
</comment>
<proteinExistence type="predicted"/>
<dbReference type="AlphaFoldDB" id="A0AAN6M1X1"/>
<evidence type="ECO:0000313" key="2">
    <source>
        <dbReference type="EMBL" id="KAK3214819.1"/>
    </source>
</evidence>
<name>A0AAN6M1X1_9PLEO</name>
<dbReference type="EMBL" id="WVTA01000003">
    <property type="protein sequence ID" value="KAK3214819.1"/>
    <property type="molecule type" value="Genomic_DNA"/>
</dbReference>
<dbReference type="Proteomes" id="UP001280581">
    <property type="component" value="Unassembled WGS sequence"/>
</dbReference>
<evidence type="ECO:0000256" key="1">
    <source>
        <dbReference type="SAM" id="MobiDB-lite"/>
    </source>
</evidence>
<evidence type="ECO:0000313" key="3">
    <source>
        <dbReference type="Proteomes" id="UP001280581"/>
    </source>
</evidence>
<protein>
    <submittedName>
        <fullName evidence="2">Uncharacterized protein</fullName>
    </submittedName>
</protein>
<reference evidence="2 3" key="1">
    <citation type="submission" date="2021-02" db="EMBL/GenBank/DDBJ databases">
        <title>Genome assembly of Pseudopithomyces chartarum.</title>
        <authorList>
            <person name="Jauregui R."/>
            <person name="Singh J."/>
            <person name="Voisey C."/>
        </authorList>
    </citation>
    <scope>NUCLEOTIDE SEQUENCE [LARGE SCALE GENOMIC DNA]</scope>
    <source>
        <strain evidence="2 3">AGR01</strain>
    </source>
</reference>
<feature type="compositionally biased region" description="Pro residues" evidence="1">
    <location>
        <begin position="305"/>
        <end position="324"/>
    </location>
</feature>
<keyword evidence="3" id="KW-1185">Reference proteome</keyword>
<feature type="region of interest" description="Disordered" evidence="1">
    <location>
        <begin position="291"/>
        <end position="345"/>
    </location>
</feature>
<organism evidence="2 3">
    <name type="scientific">Pseudopithomyces chartarum</name>
    <dbReference type="NCBI Taxonomy" id="1892770"/>
    <lineage>
        <taxon>Eukaryota</taxon>
        <taxon>Fungi</taxon>
        <taxon>Dikarya</taxon>
        <taxon>Ascomycota</taxon>
        <taxon>Pezizomycotina</taxon>
        <taxon>Dothideomycetes</taxon>
        <taxon>Pleosporomycetidae</taxon>
        <taxon>Pleosporales</taxon>
        <taxon>Massarineae</taxon>
        <taxon>Didymosphaeriaceae</taxon>
        <taxon>Pseudopithomyces</taxon>
    </lineage>
</organism>
<gene>
    <name evidence="2" type="ORF">GRF29_19g1349200</name>
</gene>
<accession>A0AAN6M1X1</accession>
<feature type="compositionally biased region" description="Pro residues" evidence="1">
    <location>
        <begin position="332"/>
        <end position="345"/>
    </location>
</feature>
<sequence length="345" mass="36864">MPLTNTTTHPSSTTIALTYNAPRTPTSHPSSPVSVTYPTAASNFRITRATIPSGSKFQIGAHWHEEYEDRRIEGALLPPRLLPRGRQGRVWVEVAAAAAAGAHVVRYVYLDCAGGGGVYSDGPFDFVTHGNSTPVNNTTSKSTLLQFRLPHKLPSISTTGYNLAHHAQYKYTSPMVPPTPRTLCTTMNILLTLPLLLSPLSATLLSPTPTTPLHPIALLPRDPRIKLDFTLTLTSPPDFSPPTPTVQPVIRGSVYVCEKENFEGRCRYLFEDRSITPGTAPCLDVDPNLPLGSIEAADYQTPTAPSSPPPPAPAQPPATPPPPTTSSSPSPRCAPPPKSPPGSAP</sequence>